<feature type="compositionally biased region" description="Basic and acidic residues" evidence="1">
    <location>
        <begin position="112"/>
        <end position="122"/>
    </location>
</feature>
<sequence>MQRYYLMFNLEVGSVRMEIGKSGITIQEDELERDMERKNDLIWQHADEDLENGSTTFNAQIDQWDEVIMRENIKAQIEIEIEDCEGKFSELVGDAPEIEGYLFNGPIQPNSDKPENETKVIDQEEEEQPFVQEDDTGKQEKGQEQVKAQVENHE</sequence>
<proteinExistence type="predicted"/>
<gene>
    <name evidence="2" type="ORF">OXYTRIMIC_583</name>
</gene>
<keyword evidence="3" id="KW-1185">Reference proteome</keyword>
<organism evidence="2 3">
    <name type="scientific">Oxytricha trifallax</name>
    <dbReference type="NCBI Taxonomy" id="1172189"/>
    <lineage>
        <taxon>Eukaryota</taxon>
        <taxon>Sar</taxon>
        <taxon>Alveolata</taxon>
        <taxon>Ciliophora</taxon>
        <taxon>Intramacronucleata</taxon>
        <taxon>Spirotrichea</taxon>
        <taxon>Stichotrichia</taxon>
        <taxon>Sporadotrichida</taxon>
        <taxon>Oxytrichidae</taxon>
        <taxon>Oxytrichinae</taxon>
        <taxon>Oxytricha</taxon>
    </lineage>
</organism>
<name>A0A073IB85_9SPIT</name>
<feature type="compositionally biased region" description="Acidic residues" evidence="1">
    <location>
        <begin position="123"/>
        <end position="134"/>
    </location>
</feature>
<comment type="caution">
    <text evidence="2">The sequence shown here is derived from an EMBL/GenBank/DDBJ whole genome shotgun (WGS) entry which is preliminary data.</text>
</comment>
<dbReference type="AlphaFoldDB" id="A0A073IB85"/>
<reference evidence="3" key="1">
    <citation type="journal article" date="2014" name="Cell">
        <title>The Architecture of a Scrambled Genome Reveals Massive Levels of Genomic Rearrangement during Development.</title>
        <authorList>
            <person name="Chen X."/>
            <person name="Bracht J.R."/>
            <person name="Goldman A.D."/>
            <person name="Dolzhenko E."/>
            <person name="Clay D.M."/>
            <person name="Swart E.C."/>
            <person name="Perlman D.H."/>
            <person name="Doak T.G."/>
            <person name="Stuart A."/>
            <person name="Amemiya C.T."/>
            <person name="Sebra R.P."/>
            <person name="Landweber L.F."/>
        </authorList>
    </citation>
    <scope>NUCLEOTIDE SEQUENCE [LARGE SCALE GENOMIC DNA]</scope>
    <source>
        <strain evidence="3">JRB310</strain>
    </source>
</reference>
<protein>
    <submittedName>
        <fullName evidence="2">Uncharacterized protein</fullName>
    </submittedName>
</protein>
<evidence type="ECO:0000256" key="1">
    <source>
        <dbReference type="SAM" id="MobiDB-lite"/>
    </source>
</evidence>
<accession>A0A073IB85</accession>
<evidence type="ECO:0000313" key="2">
    <source>
        <dbReference type="EMBL" id="KEJ82667.1"/>
    </source>
</evidence>
<feature type="compositionally biased region" description="Basic and acidic residues" evidence="1">
    <location>
        <begin position="135"/>
        <end position="154"/>
    </location>
</feature>
<dbReference type="Proteomes" id="UP000053232">
    <property type="component" value="Unassembled WGS sequence"/>
</dbReference>
<evidence type="ECO:0000313" key="3">
    <source>
        <dbReference type="Proteomes" id="UP000053232"/>
    </source>
</evidence>
<dbReference type="EMBL" id="ARYC01007753">
    <property type="protein sequence ID" value="KEJ82667.1"/>
    <property type="molecule type" value="Genomic_DNA"/>
</dbReference>
<feature type="region of interest" description="Disordered" evidence="1">
    <location>
        <begin position="100"/>
        <end position="154"/>
    </location>
</feature>